<reference evidence="2 3" key="1">
    <citation type="journal article" date="2014" name="Nat. Genet.">
        <title>Genome sequence of the hot pepper provides insights into the evolution of pungency in Capsicum species.</title>
        <authorList>
            <person name="Kim S."/>
            <person name="Park M."/>
            <person name="Yeom S.I."/>
            <person name="Kim Y.M."/>
            <person name="Lee J.M."/>
            <person name="Lee H.A."/>
            <person name="Seo E."/>
            <person name="Choi J."/>
            <person name="Cheong K."/>
            <person name="Kim K.T."/>
            <person name="Jung K."/>
            <person name="Lee G.W."/>
            <person name="Oh S.K."/>
            <person name="Bae C."/>
            <person name="Kim S.B."/>
            <person name="Lee H.Y."/>
            <person name="Kim S.Y."/>
            <person name="Kim M.S."/>
            <person name="Kang B.C."/>
            <person name="Jo Y.D."/>
            <person name="Yang H.B."/>
            <person name="Jeong H.J."/>
            <person name="Kang W.H."/>
            <person name="Kwon J.K."/>
            <person name="Shin C."/>
            <person name="Lim J.Y."/>
            <person name="Park J.H."/>
            <person name="Huh J.H."/>
            <person name="Kim J.S."/>
            <person name="Kim B.D."/>
            <person name="Cohen O."/>
            <person name="Paran I."/>
            <person name="Suh M.C."/>
            <person name="Lee S.B."/>
            <person name="Kim Y.K."/>
            <person name="Shin Y."/>
            <person name="Noh S.J."/>
            <person name="Park J."/>
            <person name="Seo Y.S."/>
            <person name="Kwon S.Y."/>
            <person name="Kim H.A."/>
            <person name="Park J.M."/>
            <person name="Kim H.J."/>
            <person name="Choi S.B."/>
            <person name="Bosland P.W."/>
            <person name="Reeves G."/>
            <person name="Jo S.H."/>
            <person name="Lee B.W."/>
            <person name="Cho H.T."/>
            <person name="Choi H.S."/>
            <person name="Lee M.S."/>
            <person name="Yu Y."/>
            <person name="Do Choi Y."/>
            <person name="Park B.S."/>
            <person name="van Deynze A."/>
            <person name="Ashrafi H."/>
            <person name="Hill T."/>
            <person name="Kim W.T."/>
            <person name="Pai H.S."/>
            <person name="Ahn H.K."/>
            <person name="Yeam I."/>
            <person name="Giovannoni J.J."/>
            <person name="Rose J.K."/>
            <person name="Sorensen I."/>
            <person name="Lee S.J."/>
            <person name="Kim R.W."/>
            <person name="Choi I.Y."/>
            <person name="Choi B.S."/>
            <person name="Lim J.S."/>
            <person name="Lee Y.H."/>
            <person name="Choi D."/>
        </authorList>
    </citation>
    <scope>NUCLEOTIDE SEQUENCE [LARGE SCALE GENOMIC DNA]</scope>
    <source>
        <strain evidence="3">cv. CM334</strain>
    </source>
</reference>
<keyword evidence="3" id="KW-1185">Reference proteome</keyword>
<dbReference type="EMBL" id="AYRZ02000006">
    <property type="protein sequence ID" value="PHT80367.1"/>
    <property type="molecule type" value="Genomic_DNA"/>
</dbReference>
<name>A0A2G2ZED8_CAPAN</name>
<feature type="compositionally biased region" description="Basic and acidic residues" evidence="1">
    <location>
        <begin position="1"/>
        <end position="18"/>
    </location>
</feature>
<evidence type="ECO:0008006" key="4">
    <source>
        <dbReference type="Google" id="ProtNLM"/>
    </source>
</evidence>
<dbReference type="PANTHER" id="PTHR46328:SF36">
    <property type="entry name" value="FAR1 DOMAIN-CONTAINING PROTEIN"/>
    <property type="match status" value="1"/>
</dbReference>
<dbReference type="Proteomes" id="UP000222542">
    <property type="component" value="Unassembled WGS sequence"/>
</dbReference>
<organism evidence="2 3">
    <name type="scientific">Capsicum annuum</name>
    <name type="common">Capsicum pepper</name>
    <dbReference type="NCBI Taxonomy" id="4072"/>
    <lineage>
        <taxon>Eukaryota</taxon>
        <taxon>Viridiplantae</taxon>
        <taxon>Streptophyta</taxon>
        <taxon>Embryophyta</taxon>
        <taxon>Tracheophyta</taxon>
        <taxon>Spermatophyta</taxon>
        <taxon>Magnoliopsida</taxon>
        <taxon>eudicotyledons</taxon>
        <taxon>Gunneridae</taxon>
        <taxon>Pentapetalae</taxon>
        <taxon>asterids</taxon>
        <taxon>lamiids</taxon>
        <taxon>Solanales</taxon>
        <taxon>Solanaceae</taxon>
        <taxon>Solanoideae</taxon>
        <taxon>Capsiceae</taxon>
        <taxon>Capsicum</taxon>
    </lineage>
</organism>
<reference evidence="2 3" key="2">
    <citation type="journal article" date="2017" name="Genome Biol.">
        <title>New reference genome sequences of hot pepper reveal the massive evolution of plant disease-resistance genes by retroduplication.</title>
        <authorList>
            <person name="Kim S."/>
            <person name="Park J."/>
            <person name="Yeom S.I."/>
            <person name="Kim Y.M."/>
            <person name="Seo E."/>
            <person name="Kim K.T."/>
            <person name="Kim M.S."/>
            <person name="Lee J.M."/>
            <person name="Cheong K."/>
            <person name="Shin H.S."/>
            <person name="Kim S.B."/>
            <person name="Han K."/>
            <person name="Lee J."/>
            <person name="Park M."/>
            <person name="Lee H.A."/>
            <person name="Lee H.Y."/>
            <person name="Lee Y."/>
            <person name="Oh S."/>
            <person name="Lee J.H."/>
            <person name="Choi E."/>
            <person name="Choi E."/>
            <person name="Lee S.E."/>
            <person name="Jeon J."/>
            <person name="Kim H."/>
            <person name="Choi G."/>
            <person name="Song H."/>
            <person name="Lee J."/>
            <person name="Lee S.C."/>
            <person name="Kwon J.K."/>
            <person name="Lee H.Y."/>
            <person name="Koo N."/>
            <person name="Hong Y."/>
            <person name="Kim R.W."/>
            <person name="Kang W.H."/>
            <person name="Huh J.H."/>
            <person name="Kang B.C."/>
            <person name="Yang T.J."/>
            <person name="Lee Y.H."/>
            <person name="Bennetzen J.L."/>
            <person name="Choi D."/>
        </authorList>
    </citation>
    <scope>NUCLEOTIDE SEQUENCE [LARGE SCALE GENOMIC DNA]</scope>
    <source>
        <strain evidence="3">cv. CM334</strain>
    </source>
</reference>
<evidence type="ECO:0000256" key="1">
    <source>
        <dbReference type="SAM" id="MobiDB-lite"/>
    </source>
</evidence>
<proteinExistence type="predicted"/>
<feature type="region of interest" description="Disordered" evidence="1">
    <location>
        <begin position="1"/>
        <end position="25"/>
    </location>
</feature>
<evidence type="ECO:0000313" key="2">
    <source>
        <dbReference type="EMBL" id="PHT80367.1"/>
    </source>
</evidence>
<accession>A0A2G2ZED8</accession>
<dbReference type="Gramene" id="PHT80367">
    <property type="protein sequence ID" value="PHT80367"/>
    <property type="gene ID" value="T459_18419"/>
</dbReference>
<gene>
    <name evidence="2" type="ORF">T459_18419</name>
</gene>
<comment type="caution">
    <text evidence="2">The sequence shown here is derived from an EMBL/GenBank/DDBJ whole genome shotgun (WGS) entry which is preliminary data.</text>
</comment>
<dbReference type="PANTHER" id="PTHR46328">
    <property type="entry name" value="FAR-RED IMPAIRED RESPONSIVE (FAR1) FAMILY PROTEIN-RELATED"/>
    <property type="match status" value="1"/>
</dbReference>
<protein>
    <recommendedName>
        <fullName evidence="4">Protein FAR1-RELATED SEQUENCE</fullName>
    </recommendedName>
</protein>
<sequence length="100" mass="11265">MEDAHGDKGKDSSAHEDFSVNEPNICNTSKNFVFEIDMKFNSEEESYNAYNSYAVARGFGVQKGGKTNSIKGETTRRLFLCSCEGQSDKLSPFQERKHKD</sequence>
<evidence type="ECO:0000313" key="3">
    <source>
        <dbReference type="Proteomes" id="UP000222542"/>
    </source>
</evidence>
<dbReference type="AlphaFoldDB" id="A0A2G2ZED8"/>
<dbReference type="STRING" id="4072.A0A2G2ZED8"/>
<dbReference type="OMA" id="ETHIDKG"/>